<dbReference type="GO" id="GO:0005886">
    <property type="term" value="C:plasma membrane"/>
    <property type="evidence" value="ECO:0007669"/>
    <property type="project" value="UniProtKB-SubCell"/>
</dbReference>
<comment type="caution">
    <text evidence="9">The sequence shown here is derived from an EMBL/GenBank/DDBJ whole genome shotgun (WGS) entry which is preliminary data.</text>
</comment>
<evidence type="ECO:0000313" key="9">
    <source>
        <dbReference type="EMBL" id="GEA81958.1"/>
    </source>
</evidence>
<sequence length="139" mass="14822">MRVQIRTGAPGPHNGGVSETPDRRRPTWVYGQGDEPDARFSLANERTFLAWVRTSLALLAGGVALEALDLPVEERLRLAASVVLVVLGALTPLLAWWGWARAEQAVRRGAPLPAPVGFFVLVAGVLAAGALVLLGLLLR</sequence>
<protein>
    <recommendedName>
        <fullName evidence="8">DUF202 domain-containing protein</fullName>
    </recommendedName>
</protein>
<organism evidence="9 10">
    <name type="scientific">Cellulomonas uda</name>
    <dbReference type="NCBI Taxonomy" id="1714"/>
    <lineage>
        <taxon>Bacteria</taxon>
        <taxon>Bacillati</taxon>
        <taxon>Actinomycetota</taxon>
        <taxon>Actinomycetes</taxon>
        <taxon>Micrococcales</taxon>
        <taxon>Cellulomonadaceae</taxon>
        <taxon>Cellulomonas</taxon>
    </lineage>
</organism>
<feature type="region of interest" description="Disordered" evidence="6">
    <location>
        <begin position="1"/>
        <end position="25"/>
    </location>
</feature>
<evidence type="ECO:0000259" key="8">
    <source>
        <dbReference type="Pfam" id="PF02656"/>
    </source>
</evidence>
<dbReference type="Proteomes" id="UP000315842">
    <property type="component" value="Unassembled WGS sequence"/>
</dbReference>
<evidence type="ECO:0000256" key="6">
    <source>
        <dbReference type="SAM" id="MobiDB-lite"/>
    </source>
</evidence>
<keyword evidence="10" id="KW-1185">Reference proteome</keyword>
<evidence type="ECO:0000256" key="7">
    <source>
        <dbReference type="SAM" id="Phobius"/>
    </source>
</evidence>
<evidence type="ECO:0000256" key="2">
    <source>
        <dbReference type="ARBA" id="ARBA00022475"/>
    </source>
</evidence>
<dbReference type="Pfam" id="PF02656">
    <property type="entry name" value="DUF202"/>
    <property type="match status" value="1"/>
</dbReference>
<comment type="subcellular location">
    <subcellularLocation>
        <location evidence="1">Cell membrane</location>
        <topology evidence="1">Multi-pass membrane protein</topology>
    </subcellularLocation>
</comment>
<feature type="domain" description="DUF202" evidence="8">
    <location>
        <begin position="39"/>
        <end position="104"/>
    </location>
</feature>
<dbReference type="InterPro" id="IPR003807">
    <property type="entry name" value="DUF202"/>
</dbReference>
<accession>A0A4Y3KG26</accession>
<evidence type="ECO:0000256" key="3">
    <source>
        <dbReference type="ARBA" id="ARBA00022692"/>
    </source>
</evidence>
<dbReference type="InterPro" id="IPR052053">
    <property type="entry name" value="IM_YidH-like"/>
</dbReference>
<keyword evidence="3 7" id="KW-0812">Transmembrane</keyword>
<evidence type="ECO:0000256" key="4">
    <source>
        <dbReference type="ARBA" id="ARBA00022989"/>
    </source>
</evidence>
<keyword evidence="2" id="KW-1003">Cell membrane</keyword>
<reference evidence="9 10" key="1">
    <citation type="submission" date="2019-06" db="EMBL/GenBank/DDBJ databases">
        <title>Whole genome shotgun sequence of Cellulomonas uda NBRC 3747.</title>
        <authorList>
            <person name="Hosoyama A."/>
            <person name="Uohara A."/>
            <person name="Ohji S."/>
            <person name="Ichikawa N."/>
        </authorList>
    </citation>
    <scope>NUCLEOTIDE SEQUENCE [LARGE SCALE GENOMIC DNA]</scope>
    <source>
        <strain evidence="9 10">NBRC 3747</strain>
    </source>
</reference>
<keyword evidence="4 7" id="KW-1133">Transmembrane helix</keyword>
<dbReference type="EMBL" id="BJLP01000043">
    <property type="protein sequence ID" value="GEA81958.1"/>
    <property type="molecule type" value="Genomic_DNA"/>
</dbReference>
<proteinExistence type="predicted"/>
<feature type="transmembrane region" description="Helical" evidence="7">
    <location>
        <begin position="78"/>
        <end position="98"/>
    </location>
</feature>
<keyword evidence="5 7" id="KW-0472">Membrane</keyword>
<dbReference type="PANTHER" id="PTHR34187">
    <property type="entry name" value="FGR18P"/>
    <property type="match status" value="1"/>
</dbReference>
<dbReference type="AlphaFoldDB" id="A0A4Y3KG26"/>
<evidence type="ECO:0000256" key="5">
    <source>
        <dbReference type="ARBA" id="ARBA00023136"/>
    </source>
</evidence>
<gene>
    <name evidence="9" type="ORF">CUD01_24020</name>
</gene>
<feature type="transmembrane region" description="Helical" evidence="7">
    <location>
        <begin position="118"/>
        <end position="138"/>
    </location>
</feature>
<evidence type="ECO:0000313" key="10">
    <source>
        <dbReference type="Proteomes" id="UP000315842"/>
    </source>
</evidence>
<dbReference type="PANTHER" id="PTHR34187:SF2">
    <property type="entry name" value="DUF202 DOMAIN-CONTAINING PROTEIN"/>
    <property type="match status" value="1"/>
</dbReference>
<evidence type="ECO:0000256" key="1">
    <source>
        <dbReference type="ARBA" id="ARBA00004651"/>
    </source>
</evidence>
<name>A0A4Y3KG26_CELUD</name>